<reference evidence="9 10" key="1">
    <citation type="journal article" date="2013" name="Nat. Commun.">
        <title>Genome sequence and functional genomic analysis of the oil-degrading bacterium Oleispira antarctica.</title>
        <authorList>
            <person name="Kube M."/>
            <person name="Chernikova T.N."/>
            <person name="Al-Ramahi Y."/>
            <person name="Beloqui A."/>
            <person name="Lopez-Cortez N."/>
            <person name="Guazzaroni M.E."/>
            <person name="Heipieper H.J."/>
            <person name="Klages S."/>
            <person name="Kotsyurbenko O.R."/>
            <person name="Langer I."/>
            <person name="Nechitaylo T.Y."/>
            <person name="Lunsdorf H."/>
            <person name="Fernandez M."/>
            <person name="Juarez S."/>
            <person name="Ciordia S."/>
            <person name="Singer A."/>
            <person name="Kagan O."/>
            <person name="Egorova O."/>
            <person name="Petit P.A."/>
            <person name="Stogios P."/>
            <person name="Kim Y."/>
            <person name="Tchigvintsev A."/>
            <person name="Flick R."/>
            <person name="Denaro R."/>
            <person name="Genovese M."/>
            <person name="Albar J.P."/>
            <person name="Reva O.N."/>
            <person name="Martinez-Gomariz M."/>
            <person name="Tran H."/>
            <person name="Ferrer M."/>
            <person name="Savchenko A."/>
            <person name="Yakunin A.F."/>
            <person name="Yakimov M.M."/>
            <person name="Golyshina O.V."/>
            <person name="Reinhardt R."/>
            <person name="Golyshin P.N."/>
        </authorList>
    </citation>
    <scope>NUCLEOTIDE SEQUENCE [LARGE SCALE GENOMIC DNA]</scope>
</reference>
<name>R4YSS0_OLEAN</name>
<comment type="catalytic activity">
    <reaction evidence="4">
        <text>3',3'-c-di-GMP + H2O = 5'-phosphoguanylyl(3'-&gt;5')guanosine + H(+)</text>
        <dbReference type="Rhea" id="RHEA:24902"/>
        <dbReference type="ChEBI" id="CHEBI:15377"/>
        <dbReference type="ChEBI" id="CHEBI:15378"/>
        <dbReference type="ChEBI" id="CHEBI:58754"/>
        <dbReference type="ChEBI" id="CHEBI:58805"/>
        <dbReference type="EC" id="3.1.4.52"/>
    </reaction>
    <physiologicalReaction direction="left-to-right" evidence="4">
        <dbReference type="Rhea" id="RHEA:24903"/>
    </physiologicalReaction>
</comment>
<dbReference type="Pfam" id="PF13426">
    <property type="entry name" value="PAS_9"/>
    <property type="match status" value="1"/>
</dbReference>
<dbReference type="Proteomes" id="UP000032749">
    <property type="component" value="Chromosome"/>
</dbReference>
<dbReference type="InterPro" id="IPR000700">
    <property type="entry name" value="PAS-assoc_C"/>
</dbReference>
<comment type="cofactor">
    <cofactor evidence="1">
        <name>Mg(2+)</name>
        <dbReference type="ChEBI" id="CHEBI:18420"/>
    </cofactor>
</comment>
<dbReference type="STRING" id="698738.OLEAN_C10580"/>
<dbReference type="SUPFAM" id="SSF55785">
    <property type="entry name" value="PYP-like sensor domain (PAS domain)"/>
    <property type="match status" value="2"/>
</dbReference>
<feature type="domain" description="PAC" evidence="6">
    <location>
        <begin position="541"/>
        <end position="593"/>
    </location>
</feature>
<dbReference type="PANTHER" id="PTHR44757:SF2">
    <property type="entry name" value="BIOFILM ARCHITECTURE MAINTENANCE PROTEIN MBAA"/>
    <property type="match status" value="1"/>
</dbReference>
<evidence type="ECO:0000259" key="5">
    <source>
        <dbReference type="PROSITE" id="PS50112"/>
    </source>
</evidence>
<evidence type="ECO:0000259" key="7">
    <source>
        <dbReference type="PROSITE" id="PS50883"/>
    </source>
</evidence>
<evidence type="ECO:0000259" key="6">
    <source>
        <dbReference type="PROSITE" id="PS50113"/>
    </source>
</evidence>
<dbReference type="CDD" id="cd01948">
    <property type="entry name" value="EAL"/>
    <property type="match status" value="1"/>
</dbReference>
<dbReference type="EMBL" id="FO203512">
    <property type="protein sequence ID" value="CCK75234.1"/>
    <property type="molecule type" value="Genomic_DNA"/>
</dbReference>
<dbReference type="HOGENOM" id="CLU_000445_70_46_6"/>
<dbReference type="AlphaFoldDB" id="R4YSS0"/>
<evidence type="ECO:0000256" key="3">
    <source>
        <dbReference type="ARBA" id="ARBA00022636"/>
    </source>
</evidence>
<evidence type="ECO:0000256" key="1">
    <source>
        <dbReference type="ARBA" id="ARBA00001946"/>
    </source>
</evidence>
<dbReference type="PROSITE" id="PS50113">
    <property type="entry name" value="PAC"/>
    <property type="match status" value="2"/>
</dbReference>
<feature type="domain" description="PAS" evidence="5">
    <location>
        <begin position="361"/>
        <end position="416"/>
    </location>
</feature>
<dbReference type="InterPro" id="IPR001633">
    <property type="entry name" value="EAL_dom"/>
</dbReference>
<dbReference type="InterPro" id="IPR029787">
    <property type="entry name" value="Nucleotide_cyclase"/>
</dbReference>
<dbReference type="SMART" id="SM00091">
    <property type="entry name" value="PAS"/>
    <property type="match status" value="3"/>
</dbReference>
<dbReference type="PROSITE" id="PS50887">
    <property type="entry name" value="GGDEF"/>
    <property type="match status" value="1"/>
</dbReference>
<dbReference type="SMART" id="SM00086">
    <property type="entry name" value="PAC"/>
    <property type="match status" value="2"/>
</dbReference>
<feature type="domain" description="GGDEF" evidence="8">
    <location>
        <begin position="625"/>
        <end position="759"/>
    </location>
</feature>
<dbReference type="Gene3D" id="3.20.20.450">
    <property type="entry name" value="EAL domain"/>
    <property type="match status" value="1"/>
</dbReference>
<dbReference type="Gene3D" id="3.30.450.20">
    <property type="entry name" value="PAS domain"/>
    <property type="match status" value="3"/>
</dbReference>
<dbReference type="NCBIfam" id="TIGR00254">
    <property type="entry name" value="GGDEF"/>
    <property type="match status" value="1"/>
</dbReference>
<dbReference type="InterPro" id="IPR043128">
    <property type="entry name" value="Rev_trsase/Diguanyl_cyclase"/>
</dbReference>
<dbReference type="GO" id="GO:0071111">
    <property type="term" value="F:cyclic-guanylate-specific phosphodiesterase activity"/>
    <property type="evidence" value="ECO:0007669"/>
    <property type="project" value="UniProtKB-EC"/>
</dbReference>
<dbReference type="InterPro" id="IPR013655">
    <property type="entry name" value="PAS_fold_3"/>
</dbReference>
<protein>
    <recommendedName>
        <fullName evidence="2">cyclic-guanylate-specific phosphodiesterase</fullName>
        <ecNumber evidence="2">3.1.4.52</ecNumber>
    </recommendedName>
</protein>
<dbReference type="SUPFAM" id="SSF55073">
    <property type="entry name" value="Nucleotide cyclase"/>
    <property type="match status" value="1"/>
</dbReference>
<dbReference type="GO" id="GO:0071732">
    <property type="term" value="P:cellular response to nitric oxide"/>
    <property type="evidence" value="ECO:0007669"/>
    <property type="project" value="UniProtKB-ARBA"/>
</dbReference>
<feature type="domain" description="PAC" evidence="6">
    <location>
        <begin position="419"/>
        <end position="471"/>
    </location>
</feature>
<dbReference type="CDD" id="cd01949">
    <property type="entry name" value="GGDEF"/>
    <property type="match status" value="1"/>
</dbReference>
<dbReference type="SUPFAM" id="SSF141868">
    <property type="entry name" value="EAL domain-like"/>
    <property type="match status" value="1"/>
</dbReference>
<sequence>MQKKSEITDSHKYRSLAYKILMNISNASNKLIASVFRRSLKKDDDQRYNLPVDDLKSADWEWDLETGFLRFNRDFVERAGGVVDQSTVTIDWLLERIHSQDRDGVIASAKEYLKNPQRPLELTFRIYDIDHQCLSVQCRGVSVGKNEMQILGTFNFLTSNEQIERKLNRYLQLERLMAKLSQQFLTVHQIGIEQSLVAALNLLTESISGVRSCLIHCNPDQTTSFPDVYEWGSPEVSSMKQFIAKLNSEELGHICSIFSSSNTVFLPDSALDIVLQKQILLGMNSSMVISLPLQGGSLGTGCLLLGFDGFSGTWRKEDVSLLRSIADLFFIILDREAVQKKLHMRQEQLLENQAIAKIGSWTLDNDSETLKCSPEVYKIFEVEIEKDINFDLFMQFVHPDDRKNAEEIIGNSIEEKAAYNFVYRIISSSGKLKYVQGRGQAIVDDAGKLLRRIGSVTDVTEHKQAEEKNRLSAIMFESTQEGALITDKNTYIIAVNKAFTDITGYSEEEALGNRPNLLKSGKQSKKFYARMRDSLDKNGSWAGEICNKRKNGDFYPEWLSIKNVYDDNDKIINRIAVFSDISHLKKTEEQIEKLSYQDQLTGLPNRLLFQSRLSHALDVAKRNKYPLAVMYIDLDHFKNINDSLGHSVGDEVLLMIAERLKNRVRESDTLARIGGDEFILLLEQIDDVEQVAYVAQSILELMAEPFEFNDGKNIFLGVSIGISFYPNDGLSASELISHADAAVSQAKDNGRNCVHFYTLELTQAAQERMRLESELRRALVNKSELQLYYQPQVNIESGEVVGAEALLRWHHPSDGVISPLVFLPVAERSGLMAAIDYWVLETGCQQQASWKENGLPFFILAINITKYSFMDASFLSQINSIIKATGVNPETIELEITEGALIEPSPQVIQTIAELKRIGFTLAIDDFGTGYSSLAYLQRFNVDKLKIDRSFVKDVLTDAQGEAITSAIISMAKSLNLEILAEGVEDKEQLAFLKEKGCEIYQGFYFSKPIPVKEFEALIRNYEAQV</sequence>
<dbReference type="Gene3D" id="2.10.70.100">
    <property type="match status" value="1"/>
</dbReference>
<dbReference type="PROSITE" id="PS50112">
    <property type="entry name" value="PAS"/>
    <property type="match status" value="2"/>
</dbReference>
<organism evidence="9 10">
    <name type="scientific">Oleispira antarctica RB-8</name>
    <dbReference type="NCBI Taxonomy" id="698738"/>
    <lineage>
        <taxon>Bacteria</taxon>
        <taxon>Pseudomonadati</taxon>
        <taxon>Pseudomonadota</taxon>
        <taxon>Gammaproteobacteria</taxon>
        <taxon>Oceanospirillales</taxon>
        <taxon>Oceanospirillaceae</taxon>
        <taxon>Oleispira</taxon>
    </lineage>
</organism>
<dbReference type="NCBIfam" id="TIGR00229">
    <property type="entry name" value="sensory_box"/>
    <property type="match status" value="2"/>
</dbReference>
<gene>
    <name evidence="9" type="ORF">OLEAN_C10580</name>
</gene>
<dbReference type="SMART" id="SM00267">
    <property type="entry name" value="GGDEF"/>
    <property type="match status" value="1"/>
</dbReference>
<dbReference type="KEGG" id="oai:OLEAN_C10580"/>
<dbReference type="FunFam" id="3.20.20.450:FF:000001">
    <property type="entry name" value="Cyclic di-GMP phosphodiesterase yahA"/>
    <property type="match status" value="1"/>
</dbReference>
<evidence type="ECO:0000259" key="8">
    <source>
        <dbReference type="PROSITE" id="PS50887"/>
    </source>
</evidence>
<dbReference type="InterPro" id="IPR001610">
    <property type="entry name" value="PAC"/>
</dbReference>
<dbReference type="PROSITE" id="PS50883">
    <property type="entry name" value="EAL"/>
    <property type="match status" value="1"/>
</dbReference>
<dbReference type="Pfam" id="PF08447">
    <property type="entry name" value="PAS_3"/>
    <property type="match status" value="1"/>
</dbReference>
<dbReference type="OrthoDB" id="9804951at2"/>
<dbReference type="InterPro" id="IPR035919">
    <property type="entry name" value="EAL_sf"/>
</dbReference>
<evidence type="ECO:0000256" key="2">
    <source>
        <dbReference type="ARBA" id="ARBA00012282"/>
    </source>
</evidence>
<dbReference type="SMART" id="SM00052">
    <property type="entry name" value="EAL"/>
    <property type="match status" value="1"/>
</dbReference>
<evidence type="ECO:0000256" key="4">
    <source>
        <dbReference type="ARBA" id="ARBA00051114"/>
    </source>
</evidence>
<dbReference type="Gene3D" id="3.30.70.270">
    <property type="match status" value="1"/>
</dbReference>
<keyword evidence="3" id="KW-0973">c-di-GMP</keyword>
<dbReference type="InterPro" id="IPR000014">
    <property type="entry name" value="PAS"/>
</dbReference>
<evidence type="ECO:0000313" key="9">
    <source>
        <dbReference type="EMBL" id="CCK75234.1"/>
    </source>
</evidence>
<dbReference type="InterPro" id="IPR052155">
    <property type="entry name" value="Biofilm_reg_signaling"/>
</dbReference>
<feature type="domain" description="PAS" evidence="5">
    <location>
        <begin position="475"/>
        <end position="513"/>
    </location>
</feature>
<dbReference type="InterPro" id="IPR035965">
    <property type="entry name" value="PAS-like_dom_sf"/>
</dbReference>
<evidence type="ECO:0000313" key="10">
    <source>
        <dbReference type="Proteomes" id="UP000032749"/>
    </source>
</evidence>
<dbReference type="Pfam" id="PF00990">
    <property type="entry name" value="GGDEF"/>
    <property type="match status" value="1"/>
</dbReference>
<dbReference type="Pfam" id="PF00563">
    <property type="entry name" value="EAL"/>
    <property type="match status" value="1"/>
</dbReference>
<dbReference type="InterPro" id="IPR000160">
    <property type="entry name" value="GGDEF_dom"/>
</dbReference>
<dbReference type="PANTHER" id="PTHR44757">
    <property type="entry name" value="DIGUANYLATE CYCLASE DGCP"/>
    <property type="match status" value="1"/>
</dbReference>
<feature type="domain" description="EAL" evidence="7">
    <location>
        <begin position="768"/>
        <end position="1023"/>
    </location>
</feature>
<dbReference type="SUPFAM" id="SSF55781">
    <property type="entry name" value="GAF domain-like"/>
    <property type="match status" value="1"/>
</dbReference>
<proteinExistence type="predicted"/>
<dbReference type="EC" id="3.1.4.52" evidence="2"/>
<accession>R4YSS0</accession>
<dbReference type="FunFam" id="3.30.70.270:FF:000001">
    <property type="entry name" value="Diguanylate cyclase domain protein"/>
    <property type="match status" value="1"/>
</dbReference>
<keyword evidence="10" id="KW-1185">Reference proteome</keyword>
<dbReference type="CDD" id="cd00130">
    <property type="entry name" value="PAS"/>
    <property type="match status" value="2"/>
</dbReference>